<accession>A0ABS6ZEN4</accession>
<dbReference type="EMBL" id="WTFF01000359">
    <property type="protein sequence ID" value="MBW5486224.1"/>
    <property type="molecule type" value="Genomic_DNA"/>
</dbReference>
<dbReference type="Proteomes" id="UP000812013">
    <property type="component" value="Unassembled WGS sequence"/>
</dbReference>
<feature type="non-terminal residue" evidence="2">
    <location>
        <position position="62"/>
    </location>
</feature>
<evidence type="ECO:0000256" key="1">
    <source>
        <dbReference type="SAM" id="MobiDB-lite"/>
    </source>
</evidence>
<sequence length="62" mass="6395">MTNDTDTGAGCPDGGSGPLSIRALTRESGRARRLLASGAWRPAPADTRAAAAVLADVFRRRG</sequence>
<name>A0ABS6ZEN4_9ACTN</name>
<protein>
    <submittedName>
        <fullName evidence="2">Uncharacterized protein</fullName>
    </submittedName>
</protein>
<keyword evidence="3" id="KW-1185">Reference proteome</keyword>
<reference evidence="2 3" key="1">
    <citation type="submission" date="2019-12" db="EMBL/GenBank/DDBJ databases">
        <title>Genome sequence of Streptomyces bambusae.</title>
        <authorList>
            <person name="Bansal K."/>
            <person name="Choksket S."/>
            <person name="Korpole S."/>
            <person name="Patil P.B."/>
        </authorList>
    </citation>
    <scope>NUCLEOTIDE SEQUENCE [LARGE SCALE GENOMIC DNA]</scope>
    <source>
        <strain evidence="2 3">SK60</strain>
    </source>
</reference>
<organism evidence="2 3">
    <name type="scientific">Streptomyces bambusae</name>
    <dbReference type="NCBI Taxonomy" id="1550616"/>
    <lineage>
        <taxon>Bacteria</taxon>
        <taxon>Bacillati</taxon>
        <taxon>Actinomycetota</taxon>
        <taxon>Actinomycetes</taxon>
        <taxon>Kitasatosporales</taxon>
        <taxon>Streptomycetaceae</taxon>
        <taxon>Streptomyces</taxon>
    </lineage>
</organism>
<evidence type="ECO:0000313" key="3">
    <source>
        <dbReference type="Proteomes" id="UP000812013"/>
    </source>
</evidence>
<proteinExistence type="predicted"/>
<gene>
    <name evidence="2" type="ORF">GPJ59_31260</name>
</gene>
<feature type="region of interest" description="Disordered" evidence="1">
    <location>
        <begin position="1"/>
        <end position="21"/>
    </location>
</feature>
<evidence type="ECO:0000313" key="2">
    <source>
        <dbReference type="EMBL" id="MBW5486224.1"/>
    </source>
</evidence>
<comment type="caution">
    <text evidence="2">The sequence shown here is derived from an EMBL/GenBank/DDBJ whole genome shotgun (WGS) entry which is preliminary data.</text>
</comment>